<dbReference type="Pfam" id="PF06605">
    <property type="entry name" value="Prophage_tail"/>
    <property type="match status" value="1"/>
</dbReference>
<dbReference type="EMBL" id="JACOOO010000015">
    <property type="protein sequence ID" value="MBC5628866.1"/>
    <property type="molecule type" value="Genomic_DNA"/>
</dbReference>
<name>A0ABR7DBU8_9CLOT</name>
<evidence type="ECO:0000313" key="3">
    <source>
        <dbReference type="Proteomes" id="UP000596929"/>
    </source>
</evidence>
<accession>A0ABR7DBU8</accession>
<reference evidence="2 3" key="1">
    <citation type="submission" date="2020-08" db="EMBL/GenBank/DDBJ databases">
        <title>Genome public.</title>
        <authorList>
            <person name="Liu C."/>
            <person name="Sun Q."/>
        </authorList>
    </citation>
    <scope>NUCLEOTIDE SEQUENCE [LARGE SCALE GENOMIC DNA]</scope>
    <source>
        <strain evidence="2 3">NSJ-6</strain>
    </source>
</reference>
<dbReference type="InterPro" id="IPR010572">
    <property type="entry name" value="Tail_dom"/>
</dbReference>
<protein>
    <submittedName>
        <fullName evidence="2">Phage tail protein</fullName>
    </submittedName>
</protein>
<dbReference type="NCBIfam" id="TIGR01665">
    <property type="entry name" value="put_anti_recept"/>
    <property type="match status" value="1"/>
</dbReference>
<dbReference type="InterPro" id="IPR007119">
    <property type="entry name" value="Phage_tail_spike_N"/>
</dbReference>
<comment type="caution">
    <text evidence="2">The sequence shown here is derived from an EMBL/GenBank/DDBJ whole genome shotgun (WGS) entry which is preliminary data.</text>
</comment>
<dbReference type="RefSeq" id="WP_186859802.1">
    <property type="nucleotide sequence ID" value="NZ_JACOOO010000015.1"/>
</dbReference>
<gene>
    <name evidence="2" type="ORF">H8S20_08180</name>
</gene>
<keyword evidence="3" id="KW-1185">Reference proteome</keyword>
<feature type="domain" description="Tail spike" evidence="1">
    <location>
        <begin position="91"/>
        <end position="353"/>
    </location>
</feature>
<proteinExistence type="predicted"/>
<sequence>MIEIYNKSNSNFDYNGDMILKPSLCDLEVELNGIIEVTLEHPYDKEGRWKYIVEDNILRVPYPWKKEGQLFYIYDKEKGMTGVTCKARHIFFDLASEILIDCRPTNATGQEALNKILEGTGFTGHSNIITRNSAYYIRKHIANEALISDDENSFINRWGGELDVDNFHVYMNERTGGEYGVTFRYGQDLIDLKENSNIDGIITRILPVGFNGITIPEHYVDSPLINKYRKVKADVIKFDHIKVKESPEDEEGYNTLEEAQEALREACKQMFDEGIDKLLYQIDVEVAKLENTLKYKDYKNLLEVGLGDTVGVEHIDIGVNIKTRVIKFVYDCISEKFKNITLGNYIENYIDTQNNTDNILNRILNNDGTVNAIEVAGVLNAINVKMRAMKDIAQKQDVRALLCEDLDPNSPTYGAMCYGTMGFMIASERTSDGRDWNWRTFGTGKGFFADLIVAGTMLADRIRGGVLESIDGSIQLDLSDTSKGIQFKQNGKKAIDILGQTIMFYDWDGEGNPIGQMYSARFNNNENMPGIVLANRIGSYLSLAYEKDGEFYSYMRFDKDNIDNFTRAPITIFLETEFSGSQLWFGYDENSIYKSSNNNFAFKTLNEFVVVDKQTSYKRVCNLRDRTYFADEKGNIYFDVKQGSFTLWNGNRPYLYKEKDVERIWCDYGLVVDKKLHTNGDLTVLGNKNCVQKTENYGDRLFYCVEDCESYLTDRSMEVFTVEKTDKNTYERVILLDNIFKEAVRTDIDYTIEILKQGWGDYRIKEQTQDYFIVESDREDFTFKYVVTAKKRHFENERLEEFFNPENYTDLEDISNYSLEELGEVVCEHEDN</sequence>
<evidence type="ECO:0000259" key="1">
    <source>
        <dbReference type="Pfam" id="PF06605"/>
    </source>
</evidence>
<organism evidence="2 3">
    <name type="scientific">Clostridium hominis</name>
    <dbReference type="NCBI Taxonomy" id="2763036"/>
    <lineage>
        <taxon>Bacteria</taxon>
        <taxon>Bacillati</taxon>
        <taxon>Bacillota</taxon>
        <taxon>Clostridia</taxon>
        <taxon>Eubacteriales</taxon>
        <taxon>Clostridiaceae</taxon>
        <taxon>Clostridium</taxon>
    </lineage>
</organism>
<evidence type="ECO:0000313" key="2">
    <source>
        <dbReference type="EMBL" id="MBC5628866.1"/>
    </source>
</evidence>
<dbReference type="Proteomes" id="UP000596929">
    <property type="component" value="Unassembled WGS sequence"/>
</dbReference>